<accession>A0A378UFL7</accession>
<evidence type="ECO:0000313" key="3">
    <source>
        <dbReference type="Proteomes" id="UP000254651"/>
    </source>
</evidence>
<dbReference type="EMBL" id="UGQS01000002">
    <property type="protein sequence ID" value="STZ76095.1"/>
    <property type="molecule type" value="Genomic_DNA"/>
</dbReference>
<protein>
    <submittedName>
        <fullName evidence="2">Uncharacterized protein</fullName>
    </submittedName>
</protein>
<dbReference type="AlphaFoldDB" id="A0A378UFL7"/>
<feature type="region of interest" description="Disordered" evidence="1">
    <location>
        <begin position="20"/>
        <end position="41"/>
    </location>
</feature>
<gene>
    <name evidence="2" type="ORF">NCTC10295_00851</name>
</gene>
<keyword evidence="3" id="KW-1185">Reference proteome</keyword>
<evidence type="ECO:0000256" key="1">
    <source>
        <dbReference type="SAM" id="MobiDB-lite"/>
    </source>
</evidence>
<name>A0A378UFL7_BERDE</name>
<reference evidence="2 3" key="1">
    <citation type="submission" date="2018-06" db="EMBL/GenBank/DDBJ databases">
        <authorList>
            <consortium name="Pathogen Informatics"/>
            <person name="Doyle S."/>
        </authorList>
    </citation>
    <scope>NUCLEOTIDE SEQUENCE [LARGE SCALE GENOMIC DNA]</scope>
    <source>
        <strain evidence="2 3">NCTC10295</strain>
    </source>
</reference>
<dbReference type="Proteomes" id="UP000254651">
    <property type="component" value="Unassembled WGS sequence"/>
</dbReference>
<organism evidence="2 3">
    <name type="scientific">Bergeriella denitrificans</name>
    <name type="common">Neisseria denitrificans</name>
    <dbReference type="NCBI Taxonomy" id="494"/>
    <lineage>
        <taxon>Bacteria</taxon>
        <taxon>Pseudomonadati</taxon>
        <taxon>Pseudomonadota</taxon>
        <taxon>Betaproteobacteria</taxon>
        <taxon>Neisseriales</taxon>
        <taxon>Neisseriaceae</taxon>
        <taxon>Bergeriella</taxon>
    </lineage>
</organism>
<sequence>MAKLMIVLEDVPEGVAVSCFGEQPPKDKQQQTEAQRMAFLP</sequence>
<dbReference type="RefSeq" id="WP_276329761.1">
    <property type="nucleotide sequence ID" value="NZ_UGQS01000002.1"/>
</dbReference>
<proteinExistence type="predicted"/>
<evidence type="ECO:0000313" key="2">
    <source>
        <dbReference type="EMBL" id="STZ76095.1"/>
    </source>
</evidence>